<dbReference type="EMBL" id="JAJOMB010000001">
    <property type="protein sequence ID" value="MCD5309803.1"/>
    <property type="molecule type" value="Genomic_DNA"/>
</dbReference>
<evidence type="ECO:0008006" key="4">
    <source>
        <dbReference type="Google" id="ProtNLM"/>
    </source>
</evidence>
<comment type="caution">
    <text evidence="2">The sequence shown here is derived from an EMBL/GenBank/DDBJ whole genome shotgun (WGS) entry which is preliminary data.</text>
</comment>
<feature type="region of interest" description="Disordered" evidence="1">
    <location>
        <begin position="183"/>
        <end position="322"/>
    </location>
</feature>
<feature type="region of interest" description="Disordered" evidence="1">
    <location>
        <begin position="1"/>
        <end position="37"/>
    </location>
</feature>
<keyword evidence="3" id="KW-1185">Reference proteome</keyword>
<feature type="compositionally biased region" description="Polar residues" evidence="1">
    <location>
        <begin position="255"/>
        <end position="264"/>
    </location>
</feature>
<proteinExistence type="predicted"/>
<feature type="compositionally biased region" description="Basic and acidic residues" evidence="1">
    <location>
        <begin position="283"/>
        <end position="299"/>
    </location>
</feature>
<dbReference type="RefSeq" id="WP_231438721.1">
    <property type="nucleotide sequence ID" value="NZ_JAJOMB010000001.1"/>
</dbReference>
<evidence type="ECO:0000313" key="2">
    <source>
        <dbReference type="EMBL" id="MCD5309803.1"/>
    </source>
</evidence>
<sequence>MDDKPPAHEFGAVRWAGEGDTPDAGLHLSRPEPSESWVGVNSLPAGVLPAGGRHGEPLIAPPNTPPAPLAPADVSDWLDRLYGPTASPEVAEHDLGSLSRPPRRAGIPAHAANDPGRFRDLIEADLPATDTGAIPSTPERRNWPRKRIVLPMVVLLGVAGFGVGRSALQAVDPSNAQVTLADPPLLVGQKGPSGTLVTAAPKPKAPPTSSASKTPAGKHKAETPSPEATKAELKAQAESTAKPTEPKAGAERPRTTITTSTLASPNPVWSKASKESSSSSSARDSKSSKSTKDDGEYDRRGRHRKPDPRPNRNTPWQCDPNYAGSCVPIASDVDCLSSGGDGPAYLAVPARVVGRDIYNLDSDGDGWACESWQNR</sequence>
<accession>A0A9X1N917</accession>
<feature type="compositionally biased region" description="Basic and acidic residues" evidence="1">
    <location>
        <begin position="244"/>
        <end position="254"/>
    </location>
</feature>
<reference evidence="2" key="1">
    <citation type="submission" date="2021-11" db="EMBL/GenBank/DDBJ databases">
        <title>Streptomyces corallinus and Kineosporia corallina sp. nov., two new coral-derived marine actinobacteria.</title>
        <authorList>
            <person name="Buangrab K."/>
            <person name="Sutthacheep M."/>
            <person name="Yeemin T."/>
            <person name="Harunari E."/>
            <person name="Igarashi Y."/>
            <person name="Sripreechasak P."/>
            <person name="Kanchanasin P."/>
            <person name="Tanasupawat S."/>
            <person name="Phongsopitanun W."/>
        </authorList>
    </citation>
    <scope>NUCLEOTIDE SEQUENCE</scope>
    <source>
        <strain evidence="2">JCM 31032</strain>
    </source>
</reference>
<dbReference type="Proteomes" id="UP001138997">
    <property type="component" value="Unassembled WGS sequence"/>
</dbReference>
<dbReference type="AlphaFoldDB" id="A0A9X1N917"/>
<evidence type="ECO:0000313" key="3">
    <source>
        <dbReference type="Proteomes" id="UP001138997"/>
    </source>
</evidence>
<protein>
    <recommendedName>
        <fullName evidence="4">Excalibur calcium-binding domain-containing protein</fullName>
    </recommendedName>
</protein>
<organism evidence="2 3">
    <name type="scientific">Kineosporia babensis</name>
    <dbReference type="NCBI Taxonomy" id="499548"/>
    <lineage>
        <taxon>Bacteria</taxon>
        <taxon>Bacillati</taxon>
        <taxon>Actinomycetota</taxon>
        <taxon>Actinomycetes</taxon>
        <taxon>Kineosporiales</taxon>
        <taxon>Kineosporiaceae</taxon>
        <taxon>Kineosporia</taxon>
    </lineage>
</organism>
<evidence type="ECO:0000256" key="1">
    <source>
        <dbReference type="SAM" id="MobiDB-lite"/>
    </source>
</evidence>
<feature type="region of interest" description="Disordered" evidence="1">
    <location>
        <begin position="88"/>
        <end position="118"/>
    </location>
</feature>
<feature type="compositionally biased region" description="Pro residues" evidence="1">
    <location>
        <begin position="59"/>
        <end position="69"/>
    </location>
</feature>
<feature type="region of interest" description="Disordered" evidence="1">
    <location>
        <begin position="53"/>
        <end position="72"/>
    </location>
</feature>
<gene>
    <name evidence="2" type="ORF">LR394_02770</name>
</gene>
<feature type="compositionally biased region" description="Low complexity" evidence="1">
    <location>
        <begin position="198"/>
        <end position="215"/>
    </location>
</feature>
<name>A0A9X1N917_9ACTN</name>